<accession>A0A8D5JF13</accession>
<dbReference type="KEGG" id="dbk:DGMP_39510"/>
<reference evidence="1" key="1">
    <citation type="submission" date="2020-09" db="EMBL/GenBank/DDBJ databases">
        <title>Desulfogranum mesoprofundum gen. nov., sp. nov., a novel mesophilic, sulfate-reducing chemolithoautotroph isolated from a deep-sea hydrothermal vent chimney in the Suiyo Seamount.</title>
        <authorList>
            <person name="Hashimoto Y."/>
            <person name="Nakagawa S."/>
        </authorList>
    </citation>
    <scope>NUCLEOTIDE SEQUENCE</scope>
    <source>
        <strain evidence="1">KT2</strain>
    </source>
</reference>
<evidence type="ECO:0000313" key="2">
    <source>
        <dbReference type="Proteomes" id="UP000826725"/>
    </source>
</evidence>
<keyword evidence="2" id="KW-1185">Reference proteome</keyword>
<protein>
    <submittedName>
        <fullName evidence="1">Uncharacterized protein</fullName>
    </submittedName>
</protein>
<evidence type="ECO:0000313" key="1">
    <source>
        <dbReference type="EMBL" id="BCL63258.1"/>
    </source>
</evidence>
<dbReference type="EMBL" id="AP024086">
    <property type="protein sequence ID" value="BCL63258.1"/>
    <property type="molecule type" value="Genomic_DNA"/>
</dbReference>
<gene>
    <name evidence="1" type="ORF">DGMP_39510</name>
</gene>
<dbReference type="Proteomes" id="UP000826725">
    <property type="component" value="Chromosome"/>
</dbReference>
<proteinExistence type="predicted"/>
<dbReference type="AlphaFoldDB" id="A0A8D5JF13"/>
<organism evidence="1 2">
    <name type="scientific">Desulfomarina profundi</name>
    <dbReference type="NCBI Taxonomy" id="2772557"/>
    <lineage>
        <taxon>Bacteria</taxon>
        <taxon>Pseudomonadati</taxon>
        <taxon>Thermodesulfobacteriota</taxon>
        <taxon>Desulfobulbia</taxon>
        <taxon>Desulfobulbales</taxon>
        <taxon>Desulfobulbaceae</taxon>
        <taxon>Desulfomarina</taxon>
    </lineage>
</organism>
<name>A0A8D5JF13_9BACT</name>
<sequence length="77" mass="8873">MNKKSRQKKLQTWETGKNGCSCSSRQIDNLEENHSPSEEEIIEQGFEQMKMLYKSRCVAMSGMSNVTVTEIKNQKKT</sequence>
<dbReference type="RefSeq" id="WP_228855531.1">
    <property type="nucleotide sequence ID" value="NZ_AP024086.1"/>
</dbReference>